<dbReference type="Proteomes" id="UP000599024">
    <property type="component" value="Unassembled WGS sequence"/>
</dbReference>
<protein>
    <recommendedName>
        <fullName evidence="4">1,4-dihydroxy-6-naphtoate synthase</fullName>
        <ecNumber evidence="4">4.1.99.29</ecNumber>
    </recommendedName>
    <alternativeName>
        <fullName evidence="4">Menaquinone biosynthetic enzyme MqnD</fullName>
    </alternativeName>
</protein>
<keyword evidence="2 4" id="KW-0474">Menaquinone biosynthesis</keyword>
<name>A0A8J6TE29_9BACT</name>
<dbReference type="InterPro" id="IPR003773">
    <property type="entry name" value="Menaquinone_biosynth"/>
</dbReference>
<dbReference type="SUPFAM" id="SSF53850">
    <property type="entry name" value="Periplasmic binding protein-like II"/>
    <property type="match status" value="1"/>
</dbReference>
<gene>
    <name evidence="4" type="primary">mqnD</name>
    <name evidence="5" type="ORF">H8E79_07835</name>
</gene>
<dbReference type="Gene3D" id="3.40.190.10">
    <property type="entry name" value="Periplasmic binding protein-like II"/>
    <property type="match status" value="2"/>
</dbReference>
<dbReference type="EMBL" id="JACNLK010000073">
    <property type="protein sequence ID" value="MBC8209062.1"/>
    <property type="molecule type" value="Genomic_DNA"/>
</dbReference>
<feature type="binding site" evidence="4">
    <location>
        <begin position="111"/>
        <end position="112"/>
    </location>
    <ligand>
        <name>substrate</name>
    </ligand>
</feature>
<dbReference type="HAMAP" id="MF_00996">
    <property type="entry name" value="MqnD"/>
    <property type="match status" value="1"/>
</dbReference>
<feature type="binding site" evidence="4">
    <location>
        <begin position="57"/>
        <end position="59"/>
    </location>
    <ligand>
        <name>substrate</name>
    </ligand>
</feature>
<dbReference type="CDD" id="cd13635">
    <property type="entry name" value="PBP2_Ttha1568_Mqnd"/>
    <property type="match status" value="1"/>
</dbReference>
<comment type="function">
    <text evidence="4">Catalyzes the conversion of cyclic dehypoxanthine futalosine (cyclic DHFL) into 1,4-dihydroxy-6-naphthoate, a step in the biosynthesis of menaquinone (MK, vitamin K2).</text>
</comment>
<dbReference type="GO" id="GO:0009234">
    <property type="term" value="P:menaquinone biosynthetic process"/>
    <property type="evidence" value="ECO:0007669"/>
    <property type="project" value="UniProtKB-UniRule"/>
</dbReference>
<evidence type="ECO:0000256" key="3">
    <source>
        <dbReference type="ARBA" id="ARBA00023239"/>
    </source>
</evidence>
<comment type="pathway">
    <text evidence="1 4">Quinol/quinone metabolism; menaquinone biosynthesis.</text>
</comment>
<dbReference type="Pfam" id="PF02621">
    <property type="entry name" value="VitK2_biosynth"/>
    <property type="match status" value="1"/>
</dbReference>
<evidence type="ECO:0000256" key="4">
    <source>
        <dbReference type="HAMAP-Rule" id="MF_00996"/>
    </source>
</evidence>
<dbReference type="PANTHER" id="PTHR37167">
    <property type="entry name" value="1,4-DIHYDROXY-6-NAPHTOATE SYNTHASE"/>
    <property type="match status" value="1"/>
</dbReference>
<comment type="catalytic activity">
    <reaction evidence="4">
        <text>cyclic dehypoxanthinylfutalosinate = 1,4-dihydroxy-6-naphthoate + dihydroxyacetone</text>
        <dbReference type="Rhea" id="RHEA:33087"/>
        <dbReference type="ChEBI" id="CHEBI:16016"/>
        <dbReference type="ChEBI" id="CHEBI:64254"/>
        <dbReference type="ChEBI" id="CHEBI:64270"/>
        <dbReference type="EC" id="4.1.99.29"/>
    </reaction>
</comment>
<sequence length="279" mass="30529">MTPLSLAYSPCPNDTFIFYALTHGCLAVPQVTVAPPILDDVETLNEWAMAGRFDVTKLSFHALGLVLDEYCLLSAGSALGRGCGPLLVAKRQLASDELSRCRVAIPGRLTTAALLFRLFCPECVELVPMRFDLIMAAVHAGEVDAGVIIHESRFTYADFGLTCLQDLGSWWEQSSGLPIPLGCIAARRSLGVDRIHAIERAIRASVDWAHANPAVCLPYIRKHAQEIDEQVMQNHIGLYVNDFSRDLGDKGLAAIQTFLQRGRQAGILPESDQDLLVTQ</sequence>
<feature type="active site" description="Proton acceptor" evidence="4">
    <location>
        <position position="150"/>
    </location>
</feature>
<dbReference type="UniPathway" id="UPA00079"/>
<evidence type="ECO:0000256" key="1">
    <source>
        <dbReference type="ARBA" id="ARBA00004863"/>
    </source>
</evidence>
<evidence type="ECO:0000256" key="2">
    <source>
        <dbReference type="ARBA" id="ARBA00022428"/>
    </source>
</evidence>
<dbReference type="InterPro" id="IPR030869">
    <property type="entry name" value="MqnD"/>
</dbReference>
<accession>A0A8J6TE29</accession>
<comment type="caution">
    <text evidence="5">The sequence shown here is derived from an EMBL/GenBank/DDBJ whole genome shotgun (WGS) entry which is preliminary data.</text>
</comment>
<dbReference type="AlphaFoldDB" id="A0A8J6TE29"/>
<evidence type="ECO:0000313" key="5">
    <source>
        <dbReference type="EMBL" id="MBC8209062.1"/>
    </source>
</evidence>
<reference evidence="5 6" key="1">
    <citation type="submission" date="2020-08" db="EMBL/GenBank/DDBJ databases">
        <title>Bridging the membrane lipid divide: bacteria of the FCB group superphylum have the potential to synthesize archaeal ether lipids.</title>
        <authorList>
            <person name="Villanueva L."/>
            <person name="Von Meijenfeldt F.A.B."/>
            <person name="Westbye A.B."/>
            <person name="Yadav S."/>
            <person name="Hopmans E.C."/>
            <person name="Dutilh B.E."/>
            <person name="Sinninghe Damste J.S."/>
        </authorList>
    </citation>
    <scope>NUCLEOTIDE SEQUENCE [LARGE SCALE GENOMIC DNA]</scope>
    <source>
        <strain evidence="5">NIOZ-UU81</strain>
    </source>
</reference>
<proteinExistence type="inferred from homology"/>
<dbReference type="GO" id="GO:0016830">
    <property type="term" value="F:carbon-carbon lyase activity"/>
    <property type="evidence" value="ECO:0007669"/>
    <property type="project" value="UniProtKB-UniRule"/>
</dbReference>
<evidence type="ECO:0000313" key="6">
    <source>
        <dbReference type="Proteomes" id="UP000599024"/>
    </source>
</evidence>
<dbReference type="PANTHER" id="PTHR37167:SF1">
    <property type="entry name" value="1,4-DIHYDROXY-6-NAPHTOATE SYNTHASE"/>
    <property type="match status" value="1"/>
</dbReference>
<keyword evidence="3 4" id="KW-0456">Lyase</keyword>
<organism evidence="5 6">
    <name type="scientific">Candidatus Desulfatifera sulfidica</name>
    <dbReference type="NCBI Taxonomy" id="2841691"/>
    <lineage>
        <taxon>Bacteria</taxon>
        <taxon>Pseudomonadati</taxon>
        <taxon>Thermodesulfobacteriota</taxon>
        <taxon>Desulfobulbia</taxon>
        <taxon>Desulfobulbales</taxon>
        <taxon>Desulfobulbaceae</taxon>
        <taxon>Candidatus Desulfatifera</taxon>
    </lineage>
</organism>
<comment type="similarity">
    <text evidence="4">Belongs to the MqnA/MqnD family. MqnD subfamily.</text>
</comment>
<dbReference type="EC" id="4.1.99.29" evidence="4"/>